<comment type="caution">
    <text evidence="2">The sequence shown here is derived from an EMBL/GenBank/DDBJ whole genome shotgun (WGS) entry which is preliminary data.</text>
</comment>
<protein>
    <submittedName>
        <fullName evidence="2">Uncharacterized protein</fullName>
    </submittedName>
</protein>
<sequence length="40" mass="4652">MHVKKDSGSIYYPLPAPSAGGWLFRHNNEQRRNAQQRRNA</sequence>
<name>A0A645DA78_9ZZZZ</name>
<accession>A0A645DA78</accession>
<evidence type="ECO:0000256" key="1">
    <source>
        <dbReference type="SAM" id="MobiDB-lite"/>
    </source>
</evidence>
<dbReference type="AlphaFoldDB" id="A0A645DA78"/>
<organism evidence="2">
    <name type="scientific">bioreactor metagenome</name>
    <dbReference type="NCBI Taxonomy" id="1076179"/>
    <lineage>
        <taxon>unclassified sequences</taxon>
        <taxon>metagenomes</taxon>
        <taxon>ecological metagenomes</taxon>
    </lineage>
</organism>
<proteinExistence type="predicted"/>
<evidence type="ECO:0000313" key="2">
    <source>
        <dbReference type="EMBL" id="MPM86099.1"/>
    </source>
</evidence>
<reference evidence="2" key="1">
    <citation type="submission" date="2019-08" db="EMBL/GenBank/DDBJ databases">
        <authorList>
            <person name="Kucharzyk K."/>
            <person name="Murdoch R.W."/>
            <person name="Higgins S."/>
            <person name="Loffler F."/>
        </authorList>
    </citation>
    <scope>NUCLEOTIDE SEQUENCE</scope>
</reference>
<dbReference type="EMBL" id="VSSQ01034224">
    <property type="protein sequence ID" value="MPM86099.1"/>
    <property type="molecule type" value="Genomic_DNA"/>
</dbReference>
<feature type="region of interest" description="Disordered" evidence="1">
    <location>
        <begin position="21"/>
        <end position="40"/>
    </location>
</feature>
<gene>
    <name evidence="2" type="ORF">SDC9_133182</name>
</gene>